<evidence type="ECO:0000256" key="6">
    <source>
        <dbReference type="SAM" id="MobiDB-lite"/>
    </source>
</evidence>
<sequence>MSTPTPTTSQQDTTTNDTPESEKGPYGLSLHRFNETLAEKAIRKCHENPFVPIGVLFTTTALILASRSLRTRNQKQFQFWLRMRVGAQLGTILAVCGGIYTWGQGNLEENVEVQRRIREEMEGKARKEREEFDERVREAERVEKVEQEMRKKLTEKKEVQEEKKTQSSWWKWLGK</sequence>
<dbReference type="InterPro" id="IPR050355">
    <property type="entry name" value="RCF1"/>
</dbReference>
<dbReference type="PROSITE" id="PS51503">
    <property type="entry name" value="HIG1"/>
    <property type="match status" value="1"/>
</dbReference>
<feature type="compositionally biased region" description="Basic and acidic residues" evidence="6">
    <location>
        <begin position="152"/>
        <end position="165"/>
    </location>
</feature>
<name>A0AAW0AWH2_9AGAR</name>
<proteinExistence type="predicted"/>
<feature type="compositionally biased region" description="Low complexity" evidence="6">
    <location>
        <begin position="1"/>
        <end position="18"/>
    </location>
</feature>
<dbReference type="GO" id="GO:0097250">
    <property type="term" value="P:mitochondrial respirasome assembly"/>
    <property type="evidence" value="ECO:0007669"/>
    <property type="project" value="TreeGrafter"/>
</dbReference>
<dbReference type="PANTHER" id="PTHR12297:SF3">
    <property type="entry name" value="HIG1 DOMAIN FAMILY MEMBER 1A"/>
    <property type="match status" value="1"/>
</dbReference>
<reference evidence="8 9" key="1">
    <citation type="submission" date="2024-01" db="EMBL/GenBank/DDBJ databases">
        <title>A draft genome for a cacao thread blight-causing isolate of Paramarasmius palmivorus.</title>
        <authorList>
            <person name="Baruah I.K."/>
            <person name="Bukari Y."/>
            <person name="Amoako-Attah I."/>
            <person name="Meinhardt L.W."/>
            <person name="Bailey B.A."/>
            <person name="Cohen S.P."/>
        </authorList>
    </citation>
    <scope>NUCLEOTIDE SEQUENCE [LARGE SCALE GENOMIC DNA]</scope>
    <source>
        <strain evidence="8 9">GH-12</strain>
    </source>
</reference>
<feature type="region of interest" description="Disordered" evidence="6">
    <location>
        <begin position="152"/>
        <end position="175"/>
    </location>
</feature>
<evidence type="ECO:0000256" key="2">
    <source>
        <dbReference type="ARBA" id="ARBA00022692"/>
    </source>
</evidence>
<dbReference type="AlphaFoldDB" id="A0AAW0AWH2"/>
<evidence type="ECO:0000256" key="5">
    <source>
        <dbReference type="ARBA" id="ARBA00023136"/>
    </source>
</evidence>
<evidence type="ECO:0000256" key="1">
    <source>
        <dbReference type="ARBA" id="ARBA00004325"/>
    </source>
</evidence>
<dbReference type="InterPro" id="IPR007667">
    <property type="entry name" value="Hypoxia_induced_domain"/>
</dbReference>
<accession>A0AAW0AWH2</accession>
<keyword evidence="9" id="KW-1185">Reference proteome</keyword>
<dbReference type="GO" id="GO:0031966">
    <property type="term" value="C:mitochondrial membrane"/>
    <property type="evidence" value="ECO:0007669"/>
    <property type="project" value="UniProtKB-SubCell"/>
</dbReference>
<evidence type="ECO:0000259" key="7">
    <source>
        <dbReference type="PROSITE" id="PS51503"/>
    </source>
</evidence>
<keyword evidence="5" id="KW-0472">Membrane</keyword>
<protein>
    <submittedName>
        <fullName evidence="8">Respiratory supercomplex factor 1, mitochondrial</fullName>
    </submittedName>
</protein>
<evidence type="ECO:0000256" key="4">
    <source>
        <dbReference type="ARBA" id="ARBA00023128"/>
    </source>
</evidence>
<dbReference type="PANTHER" id="PTHR12297">
    <property type="entry name" value="HYPOXIA-INDUCBILE GENE 1 HIG1 -RELATED"/>
    <property type="match status" value="1"/>
</dbReference>
<comment type="caution">
    <text evidence="8">The sequence shown here is derived from an EMBL/GenBank/DDBJ whole genome shotgun (WGS) entry which is preliminary data.</text>
</comment>
<dbReference type="Proteomes" id="UP001383192">
    <property type="component" value="Unassembled WGS sequence"/>
</dbReference>
<evidence type="ECO:0000313" key="9">
    <source>
        <dbReference type="Proteomes" id="UP001383192"/>
    </source>
</evidence>
<organism evidence="8 9">
    <name type="scientific">Paramarasmius palmivorus</name>
    <dbReference type="NCBI Taxonomy" id="297713"/>
    <lineage>
        <taxon>Eukaryota</taxon>
        <taxon>Fungi</taxon>
        <taxon>Dikarya</taxon>
        <taxon>Basidiomycota</taxon>
        <taxon>Agaricomycotina</taxon>
        <taxon>Agaricomycetes</taxon>
        <taxon>Agaricomycetidae</taxon>
        <taxon>Agaricales</taxon>
        <taxon>Marasmiineae</taxon>
        <taxon>Marasmiaceae</taxon>
        <taxon>Paramarasmius</taxon>
    </lineage>
</organism>
<dbReference type="Pfam" id="PF04588">
    <property type="entry name" value="HIG_1_N"/>
    <property type="match status" value="1"/>
</dbReference>
<gene>
    <name evidence="8" type="primary">RCF1_2</name>
    <name evidence="8" type="ORF">VNI00_018572</name>
</gene>
<keyword evidence="2" id="KW-0812">Transmembrane</keyword>
<keyword evidence="4" id="KW-0496">Mitochondrion</keyword>
<feature type="region of interest" description="Disordered" evidence="6">
    <location>
        <begin position="1"/>
        <end position="27"/>
    </location>
</feature>
<evidence type="ECO:0000313" key="8">
    <source>
        <dbReference type="EMBL" id="KAK7017558.1"/>
    </source>
</evidence>
<dbReference type="EMBL" id="JAYKXP010000248">
    <property type="protein sequence ID" value="KAK7017558.1"/>
    <property type="molecule type" value="Genomic_DNA"/>
</dbReference>
<dbReference type="Gene3D" id="6.10.140.1320">
    <property type="match status" value="1"/>
</dbReference>
<comment type="subcellular location">
    <subcellularLocation>
        <location evidence="1">Mitochondrion membrane</location>
    </subcellularLocation>
</comment>
<evidence type="ECO:0000256" key="3">
    <source>
        <dbReference type="ARBA" id="ARBA00022989"/>
    </source>
</evidence>
<keyword evidence="3" id="KW-1133">Transmembrane helix</keyword>
<feature type="domain" description="HIG1" evidence="7">
    <location>
        <begin position="22"/>
        <end position="113"/>
    </location>
</feature>